<dbReference type="PRINTS" id="PR01736">
    <property type="entry name" value="PHPHTRNFRASE"/>
</dbReference>
<dbReference type="InterPro" id="IPR006318">
    <property type="entry name" value="PTS_EI-like"/>
</dbReference>
<dbReference type="GO" id="GO:0008965">
    <property type="term" value="F:phosphoenolpyruvate-protein phosphotransferase activity"/>
    <property type="evidence" value="ECO:0007669"/>
    <property type="project" value="UniProtKB-EC"/>
</dbReference>
<dbReference type="PIRSF" id="PIRSF000732">
    <property type="entry name" value="PTS_enzyme_I"/>
    <property type="match status" value="1"/>
</dbReference>
<dbReference type="InterPro" id="IPR040442">
    <property type="entry name" value="Pyrv_kinase-like_dom_sf"/>
</dbReference>
<dbReference type="InterPro" id="IPR024692">
    <property type="entry name" value="PTS_EI"/>
</dbReference>
<dbReference type="InterPro" id="IPR050499">
    <property type="entry name" value="PEP-utilizing_PTS_enzyme"/>
</dbReference>
<evidence type="ECO:0000256" key="9">
    <source>
        <dbReference type="ARBA" id="ARBA00022490"/>
    </source>
</evidence>
<evidence type="ECO:0000259" key="19">
    <source>
        <dbReference type="Pfam" id="PF02896"/>
    </source>
</evidence>
<dbReference type="Pfam" id="PF05524">
    <property type="entry name" value="PEP-utilisers_N"/>
    <property type="match status" value="1"/>
</dbReference>
<gene>
    <name evidence="21" type="primary">ptsP</name>
    <name evidence="21" type="ORF">WG617_00720</name>
</gene>
<dbReference type="NCBIfam" id="TIGR01417">
    <property type="entry name" value="PTS_I_fam"/>
    <property type="match status" value="1"/>
</dbReference>
<dbReference type="EMBL" id="CP148067">
    <property type="protein sequence ID" value="WXL29163.1"/>
    <property type="molecule type" value="Genomic_DNA"/>
</dbReference>
<dbReference type="InterPro" id="IPR008731">
    <property type="entry name" value="PTS_EIN"/>
</dbReference>
<evidence type="ECO:0000256" key="11">
    <source>
        <dbReference type="ARBA" id="ARBA00022679"/>
    </source>
</evidence>
<evidence type="ECO:0000256" key="5">
    <source>
        <dbReference type="ARBA" id="ARBA00007837"/>
    </source>
</evidence>
<dbReference type="SUPFAM" id="SSF52009">
    <property type="entry name" value="Phosphohistidine domain"/>
    <property type="match status" value="1"/>
</dbReference>
<dbReference type="PROSITE" id="PS00742">
    <property type="entry name" value="PEP_ENZYMES_2"/>
    <property type="match status" value="1"/>
</dbReference>
<proteinExistence type="inferred from homology"/>
<accession>A0ABZ2RSR9</accession>
<keyword evidence="14 17" id="KW-0418">Kinase</keyword>
<evidence type="ECO:0000256" key="13">
    <source>
        <dbReference type="ARBA" id="ARBA00022723"/>
    </source>
</evidence>
<feature type="domain" description="Phosphotransferase system enzyme I N-terminal" evidence="20">
    <location>
        <begin position="4"/>
        <end position="121"/>
    </location>
</feature>
<dbReference type="InterPro" id="IPR036618">
    <property type="entry name" value="PtsI_HPr-bd_sf"/>
</dbReference>
<dbReference type="RefSeq" id="WP_338822772.1">
    <property type="nucleotide sequence ID" value="NZ_CP148067.1"/>
</dbReference>
<dbReference type="InterPro" id="IPR000121">
    <property type="entry name" value="PEP_util_C"/>
</dbReference>
<evidence type="ECO:0000259" key="20">
    <source>
        <dbReference type="Pfam" id="PF05524"/>
    </source>
</evidence>
<dbReference type="PROSITE" id="PS00370">
    <property type="entry name" value="PEP_ENZYMES_PHOS_SITE"/>
    <property type="match status" value="1"/>
</dbReference>
<dbReference type="SUPFAM" id="SSF47831">
    <property type="entry name" value="Enzyme I of the PEP:sugar phosphotransferase system HPr-binding (sub)domain"/>
    <property type="match status" value="1"/>
</dbReference>
<dbReference type="InterPro" id="IPR018274">
    <property type="entry name" value="PEP_util_AS"/>
</dbReference>
<evidence type="ECO:0000256" key="16">
    <source>
        <dbReference type="ARBA" id="ARBA00033235"/>
    </source>
</evidence>
<dbReference type="Gene3D" id="1.10.274.10">
    <property type="entry name" value="PtsI, HPr-binding domain"/>
    <property type="match status" value="1"/>
</dbReference>
<sequence length="571" mass="64109">MLIKGIGSSRGISIAKAFVIENLDEKSKSQVKSVEYEVKLFKKATKKVCELIQNIIDSVDNNESKAIFQSHLQIAKDPISQAEIIKSIEDNNTSAFYATLNYYKKQAGSLSKLDDHYLKERSTDILDVLNSYIKVFNKKQERIDLSKIDHNVIIVTSDITPSQTIKMNSKFIKGFVCVRGGTTSHSSILARSLGIPSVVGCNNLFNEIKTGDLLIIDGSKGDVIVHPSDVDIENYEHLKSEYKSYLNNLSKFINKPTISNDGYEFNLYSNISNVSEAELAYKTGSEGIGLFRTEFIFMNSNILPNEQSQLEIYKKVVQLSNGRKTIFRTLDIGGDKVIKYLNLPVEFNPFLGLRGTRLLLSEQYISILKTQLRALIRASEFGSISIMFPMISCVSEIIKLREIFKECYKTVFLDNSKITDINNIKLGIMIETPVAALNSHNLGKYTDFMSIGSNDLIQYTMAADRDNESVNYLYQPLNPAVLKMFKEAIKGANKNNIPISICGEIAGNRELIPILIGLGMKQFSMNNNCILKIRELISKLNTSELADIALKALKLEDENEIKDLLLHNLPI</sequence>
<keyword evidence="13 17" id="KW-0479">Metal-binding</keyword>
<comment type="function">
    <text evidence="3 17">General (non sugar-specific) component of the phosphoenolpyruvate-dependent sugar phosphotransferase system (sugar PTS). This major carbohydrate active-transport system catalyzes the phosphorylation of incoming sugar substrates concomitantly with their translocation across the cell membrane. Enzyme I transfers the phosphoryl group from phosphoenolpyruvate (PEP) to the phosphoryl carrier protein (HPr).</text>
</comment>
<dbReference type="Pfam" id="PF02896">
    <property type="entry name" value="PEP-utilizers_C"/>
    <property type="match status" value="1"/>
</dbReference>
<evidence type="ECO:0000256" key="10">
    <source>
        <dbReference type="ARBA" id="ARBA00022597"/>
    </source>
</evidence>
<dbReference type="InterPro" id="IPR015813">
    <property type="entry name" value="Pyrv/PenolPyrv_kinase-like_dom"/>
</dbReference>
<evidence type="ECO:0000256" key="15">
    <source>
        <dbReference type="ARBA" id="ARBA00022842"/>
    </source>
</evidence>
<reference evidence="21" key="1">
    <citation type="submission" date="2024-03" db="EMBL/GenBank/DDBJ databases">
        <title>Complete genome sequence of Mycoplasma felifaucium Z921 isolated from the trachea of a cheetah.</title>
        <authorList>
            <person name="Spergser J."/>
        </authorList>
    </citation>
    <scope>NUCLEOTIDE SEQUENCE [LARGE SCALE GENOMIC DNA]</scope>
    <source>
        <strain evidence="21">Z921</strain>
    </source>
</reference>
<evidence type="ECO:0000313" key="21">
    <source>
        <dbReference type="EMBL" id="WXL29163.1"/>
    </source>
</evidence>
<evidence type="ECO:0000256" key="17">
    <source>
        <dbReference type="PIRNR" id="PIRNR000732"/>
    </source>
</evidence>
<keyword evidence="12 17" id="KW-0598">Phosphotransferase system</keyword>
<protein>
    <recommendedName>
        <fullName evidence="7 17">Phosphoenolpyruvate-protein phosphotransferase</fullName>
        <ecNumber evidence="6 17">2.7.3.9</ecNumber>
    </recommendedName>
    <alternativeName>
        <fullName evidence="16 17">Phosphotransferase system, enzyme I</fullName>
    </alternativeName>
</protein>
<keyword evidence="10 17" id="KW-0762">Sugar transport</keyword>
<evidence type="ECO:0000256" key="2">
    <source>
        <dbReference type="ARBA" id="ARBA00001946"/>
    </source>
</evidence>
<dbReference type="Gene3D" id="3.20.20.60">
    <property type="entry name" value="Phosphoenolpyruvate-binding domains"/>
    <property type="match status" value="1"/>
</dbReference>
<organism evidence="21 22">
    <name type="scientific">Mycoplasmopsis felifaucium</name>
    <dbReference type="NCBI Taxonomy" id="35768"/>
    <lineage>
        <taxon>Bacteria</taxon>
        <taxon>Bacillati</taxon>
        <taxon>Mycoplasmatota</taxon>
        <taxon>Mycoplasmoidales</taxon>
        <taxon>Metamycoplasmataceae</taxon>
        <taxon>Mycoplasmopsis</taxon>
    </lineage>
</organism>
<evidence type="ECO:0000256" key="7">
    <source>
        <dbReference type="ARBA" id="ARBA00016544"/>
    </source>
</evidence>
<comment type="similarity">
    <text evidence="5 17">Belongs to the PEP-utilizing enzyme family.</text>
</comment>
<dbReference type="InterPro" id="IPR008279">
    <property type="entry name" value="PEP-util_enz_mobile_dom"/>
</dbReference>
<keyword evidence="22" id="KW-1185">Reference proteome</keyword>
<evidence type="ECO:0000256" key="1">
    <source>
        <dbReference type="ARBA" id="ARBA00000683"/>
    </source>
</evidence>
<feature type="domain" description="PEP-utilising enzyme C-terminal" evidence="19">
    <location>
        <begin position="250"/>
        <end position="541"/>
    </location>
</feature>
<dbReference type="PANTHER" id="PTHR46244">
    <property type="entry name" value="PHOSPHOENOLPYRUVATE-PROTEIN PHOSPHOTRANSFERASE"/>
    <property type="match status" value="1"/>
</dbReference>
<keyword evidence="11 17" id="KW-0808">Transferase</keyword>
<evidence type="ECO:0000256" key="4">
    <source>
        <dbReference type="ARBA" id="ARBA00004496"/>
    </source>
</evidence>
<comment type="subcellular location">
    <subcellularLocation>
        <location evidence="4 17">Cytoplasm</location>
    </subcellularLocation>
</comment>
<evidence type="ECO:0000256" key="3">
    <source>
        <dbReference type="ARBA" id="ARBA00002728"/>
    </source>
</evidence>
<evidence type="ECO:0000259" key="18">
    <source>
        <dbReference type="Pfam" id="PF00391"/>
    </source>
</evidence>
<comment type="cofactor">
    <cofactor evidence="2 17">
        <name>Mg(2+)</name>
        <dbReference type="ChEBI" id="CHEBI:18420"/>
    </cofactor>
</comment>
<comment type="catalytic activity">
    <reaction evidence="1 17">
        <text>L-histidyl-[protein] + phosphoenolpyruvate = N(pros)-phospho-L-histidyl-[protein] + pyruvate</text>
        <dbReference type="Rhea" id="RHEA:23880"/>
        <dbReference type="Rhea" id="RHEA-COMP:9745"/>
        <dbReference type="Rhea" id="RHEA-COMP:9746"/>
        <dbReference type="ChEBI" id="CHEBI:15361"/>
        <dbReference type="ChEBI" id="CHEBI:29979"/>
        <dbReference type="ChEBI" id="CHEBI:58702"/>
        <dbReference type="ChEBI" id="CHEBI:64837"/>
        <dbReference type="EC" id="2.7.3.9"/>
    </reaction>
</comment>
<dbReference type="Pfam" id="PF00391">
    <property type="entry name" value="PEP-utilizers"/>
    <property type="match status" value="1"/>
</dbReference>
<evidence type="ECO:0000313" key="22">
    <source>
        <dbReference type="Proteomes" id="UP001477443"/>
    </source>
</evidence>
<dbReference type="Proteomes" id="UP001477443">
    <property type="component" value="Chromosome"/>
</dbReference>
<dbReference type="EC" id="2.7.3.9" evidence="6 17"/>
<dbReference type="InterPro" id="IPR023151">
    <property type="entry name" value="PEP_util_CS"/>
</dbReference>
<keyword evidence="9 17" id="KW-0963">Cytoplasm</keyword>
<dbReference type="Gene3D" id="3.50.30.10">
    <property type="entry name" value="Phosphohistidine domain"/>
    <property type="match status" value="1"/>
</dbReference>
<keyword evidence="8 17" id="KW-0813">Transport</keyword>
<dbReference type="SUPFAM" id="SSF51621">
    <property type="entry name" value="Phosphoenolpyruvate/pyruvate domain"/>
    <property type="match status" value="1"/>
</dbReference>
<feature type="domain" description="PEP-utilising enzyme mobile" evidence="18">
    <location>
        <begin position="149"/>
        <end position="221"/>
    </location>
</feature>
<evidence type="ECO:0000256" key="6">
    <source>
        <dbReference type="ARBA" id="ARBA00012232"/>
    </source>
</evidence>
<name>A0ABZ2RSR9_9BACT</name>
<dbReference type="PANTHER" id="PTHR46244:SF3">
    <property type="entry name" value="PHOSPHOENOLPYRUVATE-PROTEIN PHOSPHOTRANSFERASE"/>
    <property type="match status" value="1"/>
</dbReference>
<keyword evidence="15 17" id="KW-0460">Magnesium</keyword>
<evidence type="ECO:0000256" key="8">
    <source>
        <dbReference type="ARBA" id="ARBA00022448"/>
    </source>
</evidence>
<evidence type="ECO:0000256" key="14">
    <source>
        <dbReference type="ARBA" id="ARBA00022777"/>
    </source>
</evidence>
<evidence type="ECO:0000256" key="12">
    <source>
        <dbReference type="ARBA" id="ARBA00022683"/>
    </source>
</evidence>
<dbReference type="InterPro" id="IPR036637">
    <property type="entry name" value="Phosphohistidine_dom_sf"/>
</dbReference>